<keyword evidence="1" id="KW-0732">Signal</keyword>
<dbReference type="OrthoDB" id="8778965at2"/>
<organism evidence="3 4">
    <name type="scientific">Duganella sacchari</name>
    <dbReference type="NCBI Taxonomy" id="551987"/>
    <lineage>
        <taxon>Bacteria</taxon>
        <taxon>Pseudomonadati</taxon>
        <taxon>Pseudomonadota</taxon>
        <taxon>Betaproteobacteria</taxon>
        <taxon>Burkholderiales</taxon>
        <taxon>Oxalobacteraceae</taxon>
        <taxon>Telluria group</taxon>
        <taxon>Duganella</taxon>
    </lineage>
</organism>
<feature type="domain" description="Ice-binding protein C-terminal" evidence="2">
    <location>
        <begin position="142"/>
        <end position="166"/>
    </location>
</feature>
<dbReference type="InterPro" id="IPR013424">
    <property type="entry name" value="Ice-binding_C"/>
</dbReference>
<evidence type="ECO:0000256" key="1">
    <source>
        <dbReference type="SAM" id="SignalP"/>
    </source>
</evidence>
<accession>A0A1M7R0T1</accession>
<dbReference type="RefSeq" id="WP_072787094.1">
    <property type="nucleotide sequence ID" value="NZ_FRCX01000009.1"/>
</dbReference>
<dbReference type="NCBIfam" id="TIGR02595">
    <property type="entry name" value="PEP_CTERM"/>
    <property type="match status" value="1"/>
</dbReference>
<keyword evidence="4" id="KW-1185">Reference proteome</keyword>
<name>A0A1M7R0T1_9BURK</name>
<protein>
    <submittedName>
        <fullName evidence="3">PEP-CTERM protein-sorting domain-containing protein</fullName>
    </submittedName>
</protein>
<reference evidence="4" key="1">
    <citation type="submission" date="2016-11" db="EMBL/GenBank/DDBJ databases">
        <authorList>
            <person name="Varghese N."/>
            <person name="Submissions S."/>
        </authorList>
    </citation>
    <scope>NUCLEOTIDE SEQUENCE [LARGE SCALE GENOMIC DNA]</scope>
    <source>
        <strain evidence="4">Sac-22</strain>
    </source>
</reference>
<evidence type="ECO:0000313" key="4">
    <source>
        <dbReference type="Proteomes" id="UP000184339"/>
    </source>
</evidence>
<gene>
    <name evidence="3" type="ORF">SAMN05192549_10910</name>
</gene>
<dbReference type="STRING" id="551987.SAMN05192549_10910"/>
<dbReference type="Proteomes" id="UP000184339">
    <property type="component" value="Unassembled WGS sequence"/>
</dbReference>
<sequence length="171" mass="17258">MKLKNIAAGVILAAASVSAFAADQIINVTADGVSHNWSGASLPGDGILSGYEDVITFTGLTPGVYNIGVTVSGQNLSFNSKVVGSLTTPLVSTLNGTPGAAFSVGSLKFFGVEYSGTAPFVLNLKGTAFSGASYTGTYTVTAVPEPETYGMLLGGLALMGVVARRKAKKAA</sequence>
<feature type="signal peptide" evidence="1">
    <location>
        <begin position="1"/>
        <end position="21"/>
    </location>
</feature>
<evidence type="ECO:0000313" key="3">
    <source>
        <dbReference type="EMBL" id="SHN37930.1"/>
    </source>
</evidence>
<dbReference type="Pfam" id="PF07589">
    <property type="entry name" value="PEP-CTERM"/>
    <property type="match status" value="1"/>
</dbReference>
<evidence type="ECO:0000259" key="2">
    <source>
        <dbReference type="Pfam" id="PF07589"/>
    </source>
</evidence>
<dbReference type="EMBL" id="FRCX01000009">
    <property type="protein sequence ID" value="SHN37930.1"/>
    <property type="molecule type" value="Genomic_DNA"/>
</dbReference>
<dbReference type="NCBIfam" id="NF038126">
    <property type="entry name" value="PEP_CTERM_FxDxF"/>
    <property type="match status" value="1"/>
</dbReference>
<dbReference type="AlphaFoldDB" id="A0A1M7R0T1"/>
<proteinExistence type="predicted"/>
<feature type="chain" id="PRO_5012319768" evidence="1">
    <location>
        <begin position="22"/>
        <end position="171"/>
    </location>
</feature>